<dbReference type="PANTHER" id="PTHR13251:SF3">
    <property type="entry name" value="TRAFFICKING PROTEIN PARTICLE COMPLEX SUBUNIT 10"/>
    <property type="match status" value="1"/>
</dbReference>
<reference evidence="3 4" key="1">
    <citation type="submission" date="2024-06" db="EMBL/GenBank/DDBJ databases">
        <authorList>
            <person name="Kraege A."/>
            <person name="Thomma B."/>
        </authorList>
    </citation>
    <scope>NUCLEOTIDE SEQUENCE [LARGE SCALE GENOMIC DNA]</scope>
</reference>
<feature type="region of interest" description="Disordered" evidence="1">
    <location>
        <begin position="565"/>
        <end position="590"/>
    </location>
</feature>
<proteinExistence type="predicted"/>
<feature type="compositionally biased region" description="Polar residues" evidence="1">
    <location>
        <begin position="417"/>
        <end position="434"/>
    </location>
</feature>
<feature type="compositionally biased region" description="Low complexity" evidence="1">
    <location>
        <begin position="995"/>
        <end position="1011"/>
    </location>
</feature>
<feature type="region of interest" description="Disordered" evidence="1">
    <location>
        <begin position="973"/>
        <end position="1040"/>
    </location>
</feature>
<gene>
    <name evidence="3" type="primary">g4675</name>
    <name evidence="3" type="ORF">VP750_LOCUS3988</name>
</gene>
<feature type="region of interest" description="Disordered" evidence="1">
    <location>
        <begin position="706"/>
        <end position="745"/>
    </location>
</feature>
<feature type="region of interest" description="Disordered" evidence="1">
    <location>
        <begin position="1369"/>
        <end position="1429"/>
    </location>
</feature>
<feature type="compositionally biased region" description="Low complexity" evidence="1">
    <location>
        <begin position="653"/>
        <end position="673"/>
    </location>
</feature>
<name>A0ABP1FT54_9CHLO</name>
<feature type="compositionally biased region" description="Polar residues" evidence="1">
    <location>
        <begin position="1376"/>
        <end position="1387"/>
    </location>
</feature>
<sequence>MEGDELQSRFLVSVVDPTNCWSLVSEILLNRLPFRHVHLKNKFGKLIKVNELQIQYISNDDPLLKRRRGYAHQPVTWFRNPYAQLVLVSGESVDEYKQHVRDGLRRLLDPPGDAVGGPAESIVVYIKPSSVDAFSKGPGKVYQALRSDFSSRRKDRCIRVDFSGGVVSGMDDLERMLRDAIKSTFEARAGAYDEQVRQLMDRRQSPGWQFSTLFLVKDSLAVMLESAHLYEDALREYSELEACYLEALAAGTPLSQQPFGGSGQGDDVAQLLSATWRETRHSVLEYGMVPQFQFRQFLFACQARILSKLHRHIEVAERGLKFVGMLGELLTSANLPQDFREGWAFSACMALAVQLAHTAPVSSAGMQPALMPTTSDASNQHSSGRTAAERTGRPIVRSQSAGDLGDSPEPAPRHGSASPSQRSTLSTGALSSDDGTGAQRQTAAGAQRTITMPQRPSRLDPSSERGRAAYNGGAQTNGPGRAGQQLSQPPKRPRTDWGLGLSVAYDAELLEETGQLAAVGASRAASASVDPASRAFWCALGNLYSAARTDLMRLGHAAALRPDVSESPMLQNGASPLGAPHSSPDGSPLRARADTMQQLDHAVPESRPSGDIAARLSRFGEAAIGFRDRRLRGRSDAADSVRSLTLSNNHNDSSSQLQADSASASSATPAHSESGIDATDALPISSAAKTDFLSYPATNMDKATIRSRSHGEDVSKLVDQSSDADLSEERRKSETDLAANQGLPAVMSSINTNDLRYVEREVETSSESSMPSTPVMGNGKQRSTAVQEGGRRFAWLTEKRLTSALSAKQDYEELWLELSRCAAMCYKRGGRRRNAALIRAEVAEALASRGAVRASVSLLAALAQDALLEGWLSAAAGLLYRLLEISRPLVAADKAPLCVRLLSMSPSSEQKAVQEELMQAATALSRAAPLPGPLPDLKLQNGNLDALRMLWVQPVQGEYARFFGQSSSPGEPVLAMSRGCSRQPPMKDLSNMDVDAPQQPSAPASSGAADANSLAPGTRKRPSTEGTLGQQRADRESTNVPAHEQLPSAAMHFEGCLGDVLCVHLDLISILPQAVPLQQVTLVIAIMQETGTPASVPTSPTGTARSGSPFETALDSRATLEHRLRSTPRTYRAFGEPGSPPSGQRMAVAWQEVEELECPVASSQGGERSVVLQPGQTRLSFRVTVLKQGVYTLKYVQARLGRLSLRLRSALPEEKGPPVEMLTAGALTLTPSDAQTLAPPPAIGEIDSLGRLREVAVLLNAHACQPRLRLTAAAHKGRLIAGHQNWLGLALQPLHDELADLCVHAAPAPPATTDPWASSASTPSHQPDSRSTRQAGSMVGSKTWTVLDSLELLDHDAVLMPLEQPSGTAAAVRGSQVAQSGSETAPSSAPEPRGEQLRVVARTSSGISDHREGDWVSVQPAQGPSSLPKWTARQPSILWLNVKPGVPEAPPEVVHLLGNAEGRAWQQGSESAQQNLAVELDVNVEYTAGCHRSHAARMAVPVTGPMRVSMVAKELPDKRVLLQARVTSMLTRPASITRAATSAPAGYQVQELPQELQSLYPLRVLPEKTVAVLLYLAPHHKASRSARSAPSVLKLDFTVAESAAADGPVEQISDNQSVPAFTLPSPPPMPAQAEESSQQEPDSYSLAHKFVLEAAEVTETPRTTVTLQLLGPHIVKVGEQATFCWRLERMGAADASLLVAYDAYADAEAWSPAGVRSSYVSLPAGPGSVATMEAAWTPLIVGDLSVPQLRLRDVGQKDLFDEATSSYIACLPAG</sequence>
<evidence type="ECO:0000313" key="4">
    <source>
        <dbReference type="Proteomes" id="UP001497392"/>
    </source>
</evidence>
<dbReference type="InterPro" id="IPR056913">
    <property type="entry name" value="TRAPPC10/Trs130_N"/>
</dbReference>
<dbReference type="PANTHER" id="PTHR13251">
    <property type="entry name" value="EPILEPSY HOLOPROSENCEPHALY CANDIDATE 1/TMEM1"/>
    <property type="match status" value="1"/>
</dbReference>
<dbReference type="EMBL" id="CAXHTA020000007">
    <property type="protein sequence ID" value="CAL5222329.1"/>
    <property type="molecule type" value="Genomic_DNA"/>
</dbReference>
<feature type="region of interest" description="Disordered" evidence="1">
    <location>
        <begin position="1617"/>
        <end position="1640"/>
    </location>
</feature>
<feature type="region of interest" description="Disordered" evidence="1">
    <location>
        <begin position="1312"/>
        <end position="1339"/>
    </location>
</feature>
<feature type="compositionally biased region" description="Polar residues" evidence="1">
    <location>
        <begin position="372"/>
        <end position="385"/>
    </location>
</feature>
<evidence type="ECO:0000259" key="2">
    <source>
        <dbReference type="Pfam" id="PF23036"/>
    </source>
</evidence>
<evidence type="ECO:0000256" key="1">
    <source>
        <dbReference type="SAM" id="MobiDB-lite"/>
    </source>
</evidence>
<keyword evidence="4" id="KW-1185">Reference proteome</keyword>
<evidence type="ECO:0000313" key="3">
    <source>
        <dbReference type="EMBL" id="CAL5222329.1"/>
    </source>
</evidence>
<feature type="compositionally biased region" description="Low complexity" evidence="1">
    <location>
        <begin position="1313"/>
        <end position="1324"/>
    </location>
</feature>
<feature type="compositionally biased region" description="Polar residues" evidence="1">
    <location>
        <begin position="473"/>
        <end position="488"/>
    </location>
</feature>
<dbReference type="InterPro" id="IPR045126">
    <property type="entry name" value="TRAPPC10/Trs130"/>
</dbReference>
<feature type="compositionally biased region" description="Basic and acidic residues" evidence="1">
    <location>
        <begin position="457"/>
        <end position="467"/>
    </location>
</feature>
<comment type="caution">
    <text evidence="3">The sequence shown here is derived from an EMBL/GenBank/DDBJ whole genome shotgun (WGS) entry which is preliminary data.</text>
</comment>
<accession>A0ABP1FT54</accession>
<feature type="domain" description="TRAPPC10/Trs130 N-terminal" evidence="2">
    <location>
        <begin position="9"/>
        <end position="316"/>
    </location>
</feature>
<feature type="region of interest" description="Disordered" evidence="1">
    <location>
        <begin position="644"/>
        <end position="679"/>
    </location>
</feature>
<protein>
    <submittedName>
        <fullName evidence="3">G4675 protein</fullName>
    </submittedName>
</protein>
<dbReference type="Pfam" id="PF23036">
    <property type="entry name" value="TRAPPC10_1st"/>
    <property type="match status" value="1"/>
</dbReference>
<dbReference type="Proteomes" id="UP001497392">
    <property type="component" value="Unassembled WGS sequence"/>
</dbReference>
<feature type="region of interest" description="Disordered" evidence="1">
    <location>
        <begin position="366"/>
        <end position="498"/>
    </location>
</feature>
<feature type="compositionally biased region" description="Low complexity" evidence="1">
    <location>
        <begin position="435"/>
        <end position="449"/>
    </location>
</feature>
<organism evidence="3 4">
    <name type="scientific">Coccomyxa viridis</name>
    <dbReference type="NCBI Taxonomy" id="1274662"/>
    <lineage>
        <taxon>Eukaryota</taxon>
        <taxon>Viridiplantae</taxon>
        <taxon>Chlorophyta</taxon>
        <taxon>core chlorophytes</taxon>
        <taxon>Trebouxiophyceae</taxon>
        <taxon>Trebouxiophyceae incertae sedis</taxon>
        <taxon>Coccomyxaceae</taxon>
        <taxon>Coccomyxa</taxon>
    </lineage>
</organism>